<proteinExistence type="predicted"/>
<protein>
    <submittedName>
        <fullName evidence="2">Uncharacterized protein</fullName>
    </submittedName>
</protein>
<evidence type="ECO:0000313" key="3">
    <source>
        <dbReference type="Proteomes" id="UP000094828"/>
    </source>
</evidence>
<gene>
    <name evidence="2" type="ORF">A6X21_09490</name>
</gene>
<dbReference type="STRING" id="1841610.A6X21_09490"/>
<evidence type="ECO:0000256" key="1">
    <source>
        <dbReference type="SAM" id="MobiDB-lite"/>
    </source>
</evidence>
<sequence>MLGTFAISSLNELLLIPRHFILSFVTTRCEREKCVAAGFYAILNAKTSTLRTLGLSIRVHRPLAKRTPGTPGGFVGQSEGPLPEGQPLY</sequence>
<reference evidence="2 3" key="1">
    <citation type="submission" date="2016-05" db="EMBL/GenBank/DDBJ databases">
        <title>Genomic and physiological characterization of Planctopirus sp. isolated from fresh water lake.</title>
        <authorList>
            <person name="Subhash Y."/>
            <person name="Ramana C."/>
        </authorList>
    </citation>
    <scope>NUCLEOTIDE SEQUENCE [LARGE SCALE GENOMIC DNA]</scope>
    <source>
        <strain evidence="2 3">JC280</strain>
    </source>
</reference>
<name>A0A1C3E7V4_9PLAN</name>
<comment type="caution">
    <text evidence="2">The sequence shown here is derived from an EMBL/GenBank/DDBJ whole genome shotgun (WGS) entry which is preliminary data.</text>
</comment>
<organism evidence="2 3">
    <name type="scientific">Planctopirus hydrillae</name>
    <dbReference type="NCBI Taxonomy" id="1841610"/>
    <lineage>
        <taxon>Bacteria</taxon>
        <taxon>Pseudomonadati</taxon>
        <taxon>Planctomycetota</taxon>
        <taxon>Planctomycetia</taxon>
        <taxon>Planctomycetales</taxon>
        <taxon>Planctomycetaceae</taxon>
        <taxon>Planctopirus</taxon>
    </lineage>
</organism>
<accession>A0A1C3E7V4</accession>
<dbReference type="EMBL" id="LYDR01000137">
    <property type="protein sequence ID" value="ODA29311.1"/>
    <property type="molecule type" value="Genomic_DNA"/>
</dbReference>
<dbReference type="AlphaFoldDB" id="A0A1C3E7V4"/>
<evidence type="ECO:0000313" key="2">
    <source>
        <dbReference type="EMBL" id="ODA29311.1"/>
    </source>
</evidence>
<keyword evidence="3" id="KW-1185">Reference proteome</keyword>
<feature type="region of interest" description="Disordered" evidence="1">
    <location>
        <begin position="64"/>
        <end position="89"/>
    </location>
</feature>
<dbReference type="Proteomes" id="UP000094828">
    <property type="component" value="Unassembled WGS sequence"/>
</dbReference>